<gene>
    <name evidence="1" type="ORF">FWK35_00036892</name>
</gene>
<organism evidence="1 2">
    <name type="scientific">Aphis craccivora</name>
    <name type="common">Cowpea aphid</name>
    <dbReference type="NCBI Taxonomy" id="307492"/>
    <lineage>
        <taxon>Eukaryota</taxon>
        <taxon>Metazoa</taxon>
        <taxon>Ecdysozoa</taxon>
        <taxon>Arthropoda</taxon>
        <taxon>Hexapoda</taxon>
        <taxon>Insecta</taxon>
        <taxon>Pterygota</taxon>
        <taxon>Neoptera</taxon>
        <taxon>Paraneoptera</taxon>
        <taxon>Hemiptera</taxon>
        <taxon>Sternorrhyncha</taxon>
        <taxon>Aphidomorpha</taxon>
        <taxon>Aphidoidea</taxon>
        <taxon>Aphididae</taxon>
        <taxon>Aphidini</taxon>
        <taxon>Aphis</taxon>
        <taxon>Aphis</taxon>
    </lineage>
</organism>
<sequence length="227" mass="25717">MIRSYRTKRRRVQQELELLNSLLSSNNDSFPIITTVQSTPVQLELIESAPNSSPKFHDISTSNSVGYSFENESVSNIVYNHSDEEMLLYNQYLTNKTSNTIDYSRNCCNFNSELSLKSLLSSWIVDYNVPHTTVNALLHTLKSHQCIECLKALPLDARTLLNSSSSKISIIRILGLGKYHHFGLKEGIKRLSLYLEYKNILKVVVGIDGLPLAKSSGSQFWPILILY</sequence>
<dbReference type="EMBL" id="VUJU01007256">
    <property type="protein sequence ID" value="KAF0746334.1"/>
    <property type="molecule type" value="Genomic_DNA"/>
</dbReference>
<keyword evidence="2" id="KW-1185">Reference proteome</keyword>
<dbReference type="AlphaFoldDB" id="A0A6G0XZP1"/>
<protein>
    <submittedName>
        <fullName evidence="1">Uncharacterized protein</fullName>
    </submittedName>
</protein>
<reference evidence="1 2" key="1">
    <citation type="submission" date="2019-08" db="EMBL/GenBank/DDBJ databases">
        <title>Whole genome of Aphis craccivora.</title>
        <authorList>
            <person name="Voronova N.V."/>
            <person name="Shulinski R.S."/>
            <person name="Bandarenka Y.V."/>
            <person name="Zhorov D.G."/>
            <person name="Warner D."/>
        </authorList>
    </citation>
    <scope>NUCLEOTIDE SEQUENCE [LARGE SCALE GENOMIC DNA]</scope>
    <source>
        <strain evidence="1">180601</strain>
        <tissue evidence="1">Whole Body</tissue>
    </source>
</reference>
<name>A0A6G0XZP1_APHCR</name>
<accession>A0A6G0XZP1</accession>
<comment type="caution">
    <text evidence="1">The sequence shown here is derived from an EMBL/GenBank/DDBJ whole genome shotgun (WGS) entry which is preliminary data.</text>
</comment>
<evidence type="ECO:0000313" key="1">
    <source>
        <dbReference type="EMBL" id="KAF0746334.1"/>
    </source>
</evidence>
<dbReference type="OrthoDB" id="10062362at2759"/>
<proteinExistence type="predicted"/>
<dbReference type="Proteomes" id="UP000478052">
    <property type="component" value="Unassembled WGS sequence"/>
</dbReference>
<evidence type="ECO:0000313" key="2">
    <source>
        <dbReference type="Proteomes" id="UP000478052"/>
    </source>
</evidence>